<feature type="binding site" description="covalent" evidence="12 13">
    <location>
        <position position="124"/>
    </location>
    <ligand>
        <name>heme</name>
        <dbReference type="ChEBI" id="CHEBI:30413"/>
    </ligand>
</feature>
<gene>
    <name evidence="12" type="primary">ccmE</name>
    <name evidence="12" type="synonym">cycJ</name>
    <name evidence="14" type="ORF">AL504_07530</name>
</gene>
<dbReference type="Gene3D" id="2.40.50.140">
    <property type="entry name" value="Nucleic acid-binding proteins"/>
    <property type="match status" value="1"/>
</dbReference>
<evidence type="ECO:0000256" key="3">
    <source>
        <dbReference type="ARBA" id="ARBA00022617"/>
    </source>
</evidence>
<keyword evidence="3 12" id="KW-0349">Heme</keyword>
<evidence type="ECO:0000256" key="8">
    <source>
        <dbReference type="ARBA" id="ARBA00022989"/>
    </source>
</evidence>
<keyword evidence="7 12" id="KW-0735">Signal-anchor</keyword>
<dbReference type="Proteomes" id="UP000060602">
    <property type="component" value="Chromosome"/>
</dbReference>
<dbReference type="NCBIfam" id="NF009731">
    <property type="entry name" value="PRK13254.1-5"/>
    <property type="match status" value="1"/>
</dbReference>
<dbReference type="InterPro" id="IPR004329">
    <property type="entry name" value="CcmE"/>
</dbReference>
<reference evidence="15" key="1">
    <citation type="submission" date="2015-12" db="EMBL/GenBank/DDBJ databases">
        <title>FDA dAtabase for Regulatory Grade micrObial Sequences (FDA-ARGOS): Supporting development and validation of Infectious Disease Dx tests.</title>
        <authorList>
            <person name="Case J."/>
            <person name="Tallon L."/>
            <person name="Sadzewicz L."/>
            <person name="Sengamalay N."/>
            <person name="Ott S."/>
            <person name="Godinez A."/>
            <person name="Nagaraj S."/>
            <person name="Nadendla S."/>
            <person name="Sichtig H."/>
        </authorList>
    </citation>
    <scope>NUCLEOTIDE SEQUENCE [LARGE SCALE GENOMIC DNA]</scope>
    <source>
        <strain evidence="15">FDAARGOS_147</strain>
    </source>
</reference>
<feature type="topological domain" description="Extracellular" evidence="12">
    <location>
        <begin position="30"/>
        <end position="149"/>
    </location>
</feature>
<dbReference type="NCBIfam" id="NF009727">
    <property type="entry name" value="PRK13254.1-1"/>
    <property type="match status" value="1"/>
</dbReference>
<dbReference type="AlphaFoldDB" id="A0A0X8NX48"/>
<evidence type="ECO:0000256" key="11">
    <source>
        <dbReference type="ARBA" id="ARBA00056663"/>
    </source>
</evidence>
<evidence type="ECO:0000313" key="15">
    <source>
        <dbReference type="Proteomes" id="UP000060602"/>
    </source>
</evidence>
<dbReference type="HAMAP" id="MF_01959">
    <property type="entry name" value="CcmE"/>
    <property type="match status" value="1"/>
</dbReference>
<evidence type="ECO:0000256" key="13">
    <source>
        <dbReference type="PIRSR" id="PIRSR604329-50"/>
    </source>
</evidence>
<dbReference type="NCBIfam" id="NF009729">
    <property type="entry name" value="PRK13254.1-3"/>
    <property type="match status" value="1"/>
</dbReference>
<comment type="function">
    <text evidence="11 12">Heme chaperone required for the biogenesis of c-type cytochromes. Transiently binds heme delivered by CcmC and transfers the heme to apo-cytochromes in a process facilitated by CcmF and CcmH.</text>
</comment>
<keyword evidence="8 12" id="KW-1133">Transmembrane helix</keyword>
<evidence type="ECO:0000313" key="14">
    <source>
        <dbReference type="EMBL" id="AMG35894.1"/>
    </source>
</evidence>
<dbReference type="FunFam" id="2.40.50.140:FF:000104">
    <property type="entry name" value="Cytochrome c-type biogenesis protein CcmE"/>
    <property type="match status" value="1"/>
</dbReference>
<evidence type="ECO:0000256" key="7">
    <source>
        <dbReference type="ARBA" id="ARBA00022968"/>
    </source>
</evidence>
<dbReference type="GO" id="GO:0005886">
    <property type="term" value="C:plasma membrane"/>
    <property type="evidence" value="ECO:0007669"/>
    <property type="project" value="UniProtKB-SubCell"/>
</dbReference>
<keyword evidence="5 12" id="KW-0479">Metal-binding</keyword>
<evidence type="ECO:0000256" key="2">
    <source>
        <dbReference type="ARBA" id="ARBA00022475"/>
    </source>
</evidence>
<evidence type="ECO:0000256" key="1">
    <source>
        <dbReference type="ARBA" id="ARBA00004533"/>
    </source>
</evidence>
<dbReference type="GO" id="GO:0046872">
    <property type="term" value="F:metal ion binding"/>
    <property type="evidence" value="ECO:0007669"/>
    <property type="project" value="UniProtKB-KW"/>
</dbReference>
<dbReference type="InterPro" id="IPR012340">
    <property type="entry name" value="NA-bd_OB-fold"/>
</dbReference>
<keyword evidence="2 12" id="KW-1003">Cell membrane</keyword>
<dbReference type="SUPFAM" id="SSF82093">
    <property type="entry name" value="Heme chaperone CcmE"/>
    <property type="match status" value="1"/>
</dbReference>
<accession>A0A0X8NX48</accession>
<keyword evidence="4 12" id="KW-0812">Transmembrane</keyword>
<sequence>MTTPRRRRLLLLLCAFALLSAATALILTAMRQNLVFFHTPSEIARGEAPRQRLFRVGGMVLTGSLQRQADGLGVRFIVTDTAHDVPVVYRGALPDLFREGTGVVAQGTLDADGVFTATSVLARHDENYTPIEVRDAIARAHDAGRTVRP</sequence>
<evidence type="ECO:0000256" key="5">
    <source>
        <dbReference type="ARBA" id="ARBA00022723"/>
    </source>
</evidence>
<evidence type="ECO:0000256" key="4">
    <source>
        <dbReference type="ARBA" id="ARBA00022692"/>
    </source>
</evidence>
<dbReference type="PANTHER" id="PTHR34128">
    <property type="entry name" value="CYTOCHROME C-TYPE BIOGENESIS PROTEIN CCME HOMOLOG, MITOCHONDRIAL"/>
    <property type="match status" value="1"/>
</dbReference>
<keyword evidence="9 12" id="KW-0408">Iron</keyword>
<evidence type="ECO:0000256" key="10">
    <source>
        <dbReference type="ARBA" id="ARBA00023136"/>
    </source>
</evidence>
<name>A0A0X8NX48_ALCXX</name>
<keyword evidence="10 12" id="KW-0472">Membrane</keyword>
<feature type="topological domain" description="Cytoplasmic" evidence="12">
    <location>
        <begin position="1"/>
        <end position="8"/>
    </location>
</feature>
<evidence type="ECO:0000256" key="6">
    <source>
        <dbReference type="ARBA" id="ARBA00022748"/>
    </source>
</evidence>
<dbReference type="GO" id="GO:0020037">
    <property type="term" value="F:heme binding"/>
    <property type="evidence" value="ECO:0007669"/>
    <property type="project" value="InterPro"/>
</dbReference>
<dbReference type="EMBL" id="CP014060">
    <property type="protein sequence ID" value="AMG35894.1"/>
    <property type="molecule type" value="Genomic_DNA"/>
</dbReference>
<protein>
    <recommendedName>
        <fullName evidence="12">Cytochrome c-type biogenesis protein CcmE</fullName>
    </recommendedName>
    <alternativeName>
        <fullName evidence="12">Cytochrome c maturation protein E</fullName>
    </alternativeName>
    <alternativeName>
        <fullName evidence="12">Heme chaperone CcmE</fullName>
    </alternativeName>
</protein>
<comment type="similarity">
    <text evidence="12">Belongs to the CcmE/CycJ family.</text>
</comment>
<comment type="subcellular location">
    <subcellularLocation>
        <location evidence="1">Cell inner membrane</location>
    </subcellularLocation>
    <subcellularLocation>
        <location evidence="12">Cell membrane</location>
        <topology evidence="12">Single-pass type II membrane protein</topology>
    </subcellularLocation>
</comment>
<dbReference type="GO" id="GO:0017004">
    <property type="term" value="P:cytochrome complex assembly"/>
    <property type="evidence" value="ECO:0007669"/>
    <property type="project" value="UniProtKB-KW"/>
</dbReference>
<dbReference type="RefSeq" id="WP_061071673.1">
    <property type="nucleotide sequence ID" value="NZ_CP014060.2"/>
</dbReference>
<proteinExistence type="inferred from homology"/>
<keyword evidence="6 12" id="KW-0201">Cytochrome c-type biogenesis</keyword>
<feature type="binding site" description="axial binding residue" evidence="12 13">
    <location>
        <position position="128"/>
    </location>
    <ligand>
        <name>heme</name>
        <dbReference type="ChEBI" id="CHEBI:30413"/>
    </ligand>
    <ligandPart>
        <name>Fe</name>
        <dbReference type="ChEBI" id="CHEBI:18248"/>
    </ligandPart>
</feature>
<evidence type="ECO:0000256" key="12">
    <source>
        <dbReference type="HAMAP-Rule" id="MF_01959"/>
    </source>
</evidence>
<dbReference type="GO" id="GO:0017003">
    <property type="term" value="P:protein-heme linkage"/>
    <property type="evidence" value="ECO:0007669"/>
    <property type="project" value="UniProtKB-UniRule"/>
</dbReference>
<dbReference type="Pfam" id="PF03100">
    <property type="entry name" value="CcmE"/>
    <property type="match status" value="1"/>
</dbReference>
<evidence type="ECO:0000256" key="9">
    <source>
        <dbReference type="ARBA" id="ARBA00023004"/>
    </source>
</evidence>
<dbReference type="PANTHER" id="PTHR34128:SF2">
    <property type="entry name" value="CYTOCHROME C-TYPE BIOGENESIS PROTEIN CCME HOMOLOG, MITOCHONDRIAL"/>
    <property type="match status" value="1"/>
</dbReference>
<organism evidence="14 15">
    <name type="scientific">Alcaligenes xylosoxydans xylosoxydans</name>
    <name type="common">Achromobacter xylosoxidans</name>
    <dbReference type="NCBI Taxonomy" id="85698"/>
    <lineage>
        <taxon>Bacteria</taxon>
        <taxon>Pseudomonadati</taxon>
        <taxon>Pseudomonadota</taxon>
        <taxon>Betaproteobacteria</taxon>
        <taxon>Burkholderiales</taxon>
        <taxon>Alcaligenaceae</taxon>
        <taxon>Achromobacter</taxon>
    </lineage>
</organism>
<dbReference type="InterPro" id="IPR036127">
    <property type="entry name" value="CcmE-like_sf"/>
</dbReference>